<dbReference type="Proteomes" id="UP000535589">
    <property type="component" value="Unassembled WGS sequence"/>
</dbReference>
<dbReference type="InterPro" id="IPR015943">
    <property type="entry name" value="WD40/YVTN_repeat-like_dom_sf"/>
</dbReference>
<dbReference type="RefSeq" id="WP_168835007.1">
    <property type="nucleotide sequence ID" value="NZ_JABAIK010000002.1"/>
</dbReference>
<sequence>MKTLSRFWLSALLAVATPFAAQASDPSRYDDGARWAFITDKTSPRVAVIDTFNHRHVDTLSLSVIPSALEVSDVQDMLLYIDGKTPTVYVYDLIEKKHWTMAVDGVPQGIVVAPDGARLAVKLDDKLIMLEPLTGRYLETVPNLAKPYSINFDNGGYNLYITEQNSGRTLIWRVHDKATREIQLGSGGAVSEVTLSPDARLAMVGDLNKNKVAVWDLFMEQEFATISLDAKPWRPYVSSDSEHMILAAENGQGLVVNSWTGQTVKTIDFKDQTTEIRTGWLESIGVVATHSGLNVFNLTSDAPAQHFPLTAPLGDVVVVADSKTLFATQGDSSQLLVLDLRKETRLAPLETGLAKPNLIAMGLTNTICH</sequence>
<dbReference type="PANTHER" id="PTHR47197:SF3">
    <property type="entry name" value="DIHYDRO-HEME D1 DEHYDROGENASE"/>
    <property type="match status" value="1"/>
</dbReference>
<comment type="caution">
    <text evidence="2">The sequence shown here is derived from an EMBL/GenBank/DDBJ whole genome shotgun (WGS) entry which is preliminary data.</text>
</comment>
<gene>
    <name evidence="2" type="ORF">HGP28_03300</name>
</gene>
<evidence type="ECO:0000313" key="2">
    <source>
        <dbReference type="EMBL" id="NLS11916.1"/>
    </source>
</evidence>
<organism evidence="2 3">
    <name type="scientific">Vibrio agarilyticus</name>
    <dbReference type="NCBI Taxonomy" id="2726741"/>
    <lineage>
        <taxon>Bacteria</taxon>
        <taxon>Pseudomonadati</taxon>
        <taxon>Pseudomonadota</taxon>
        <taxon>Gammaproteobacteria</taxon>
        <taxon>Vibrionales</taxon>
        <taxon>Vibrionaceae</taxon>
        <taxon>Vibrio</taxon>
    </lineage>
</organism>
<accession>A0A7X8TNC6</accession>
<dbReference type="InterPro" id="IPR011044">
    <property type="entry name" value="Quino_amine_DH_bsu"/>
</dbReference>
<dbReference type="PANTHER" id="PTHR47197">
    <property type="entry name" value="PROTEIN NIRF"/>
    <property type="match status" value="1"/>
</dbReference>
<dbReference type="SUPFAM" id="SSF50969">
    <property type="entry name" value="YVTN repeat-like/Quinoprotein amine dehydrogenase"/>
    <property type="match status" value="1"/>
</dbReference>
<protein>
    <submittedName>
        <fullName evidence="2">WD40 repeat domain-containing protein</fullName>
    </submittedName>
</protein>
<reference evidence="2 3" key="1">
    <citation type="submission" date="2020-04" db="EMBL/GenBank/DDBJ databases">
        <title>Vibrio sp. SM6, a novel species isolated from seawater.</title>
        <authorList>
            <person name="Wang X."/>
        </authorList>
    </citation>
    <scope>NUCLEOTIDE SEQUENCE [LARGE SCALE GENOMIC DNA]</scope>
    <source>
        <strain evidence="2 3">SM6</strain>
    </source>
</reference>
<keyword evidence="3" id="KW-1185">Reference proteome</keyword>
<keyword evidence="1" id="KW-0732">Signal</keyword>
<dbReference type="InterPro" id="IPR051200">
    <property type="entry name" value="Host-pathogen_enzymatic-act"/>
</dbReference>
<dbReference type="AlphaFoldDB" id="A0A7X8TNC6"/>
<proteinExistence type="predicted"/>
<name>A0A7X8TNC6_9VIBR</name>
<feature type="signal peptide" evidence="1">
    <location>
        <begin position="1"/>
        <end position="23"/>
    </location>
</feature>
<feature type="chain" id="PRO_5031248387" evidence="1">
    <location>
        <begin position="24"/>
        <end position="369"/>
    </location>
</feature>
<evidence type="ECO:0000256" key="1">
    <source>
        <dbReference type="SAM" id="SignalP"/>
    </source>
</evidence>
<dbReference type="EMBL" id="JABAIK010000002">
    <property type="protein sequence ID" value="NLS11916.1"/>
    <property type="molecule type" value="Genomic_DNA"/>
</dbReference>
<dbReference type="Gene3D" id="2.130.10.10">
    <property type="entry name" value="YVTN repeat-like/Quinoprotein amine dehydrogenase"/>
    <property type="match status" value="2"/>
</dbReference>
<evidence type="ECO:0000313" key="3">
    <source>
        <dbReference type="Proteomes" id="UP000535589"/>
    </source>
</evidence>